<evidence type="ECO:0000313" key="1">
    <source>
        <dbReference type="EMBL" id="KHF97834.1"/>
    </source>
</evidence>
<organism evidence="1 2">
    <name type="scientific">Gossypium arboreum</name>
    <name type="common">Tree cotton</name>
    <name type="synonym">Gossypium nanking</name>
    <dbReference type="NCBI Taxonomy" id="29729"/>
    <lineage>
        <taxon>Eukaryota</taxon>
        <taxon>Viridiplantae</taxon>
        <taxon>Streptophyta</taxon>
        <taxon>Embryophyta</taxon>
        <taxon>Tracheophyta</taxon>
        <taxon>Spermatophyta</taxon>
        <taxon>Magnoliopsida</taxon>
        <taxon>eudicotyledons</taxon>
        <taxon>Gunneridae</taxon>
        <taxon>Pentapetalae</taxon>
        <taxon>rosids</taxon>
        <taxon>malvids</taxon>
        <taxon>Malvales</taxon>
        <taxon>Malvaceae</taxon>
        <taxon>Malvoideae</taxon>
        <taxon>Gossypium</taxon>
    </lineage>
</organism>
<keyword evidence="2" id="KW-1185">Reference proteome</keyword>
<proteinExistence type="predicted"/>
<dbReference type="AlphaFoldDB" id="A0A0B0MAU7"/>
<dbReference type="Proteomes" id="UP000032142">
    <property type="component" value="Unassembled WGS sequence"/>
</dbReference>
<sequence>MSLGLPFWSSSYFCCRLTIACMSLPIYQLKRAYCFELIRAYHFSSLELTVYQLRRSLPIMAQKSIHDNELTDY</sequence>
<name>A0A0B0MAU7_GOSAR</name>
<protein>
    <submittedName>
        <fullName evidence="1">Uncharacterized protein</fullName>
    </submittedName>
</protein>
<dbReference type="EMBL" id="JRRC01018976">
    <property type="protein sequence ID" value="KHF97834.1"/>
    <property type="molecule type" value="Genomic_DNA"/>
</dbReference>
<reference evidence="2" key="1">
    <citation type="submission" date="2014-09" db="EMBL/GenBank/DDBJ databases">
        <authorList>
            <person name="Mudge J."/>
            <person name="Ramaraj T."/>
            <person name="Lindquist I.E."/>
            <person name="Bharti A.K."/>
            <person name="Sundararajan A."/>
            <person name="Cameron C.T."/>
            <person name="Woodward J.E."/>
            <person name="May G.D."/>
            <person name="Brubaker C."/>
            <person name="Broadhvest J."/>
            <person name="Wilkins T.A."/>
        </authorList>
    </citation>
    <scope>NUCLEOTIDE SEQUENCE</scope>
    <source>
        <strain evidence="2">cv. AKA8401</strain>
    </source>
</reference>
<comment type="caution">
    <text evidence="1">The sequence shown here is derived from an EMBL/GenBank/DDBJ whole genome shotgun (WGS) entry which is preliminary data.</text>
</comment>
<evidence type="ECO:0000313" key="2">
    <source>
        <dbReference type="Proteomes" id="UP000032142"/>
    </source>
</evidence>
<accession>A0A0B0MAU7</accession>
<gene>
    <name evidence="1" type="ORF">F383_36936</name>
</gene>